<name>A0ABV1QM38_9HYPH</name>
<keyword evidence="1" id="KW-0812">Transmembrane</keyword>
<accession>A0ABV1QM38</accession>
<keyword evidence="3" id="KW-1185">Reference proteome</keyword>
<keyword evidence="1" id="KW-1133">Transmembrane helix</keyword>
<gene>
    <name evidence="2" type="ORF">ABS772_11070</name>
</gene>
<evidence type="ECO:0000313" key="2">
    <source>
        <dbReference type="EMBL" id="MER2250453.1"/>
    </source>
</evidence>
<dbReference type="RefSeq" id="WP_350394490.1">
    <property type="nucleotide sequence ID" value="NZ_JBELQE010000062.1"/>
</dbReference>
<sequence length="58" mass="5898">MTWARHPTRVALAVTGVTIAGLAVMLAEGAAWKVAGFVLAAAPPVAGLAAYLAHRSSR</sequence>
<evidence type="ECO:0000313" key="3">
    <source>
        <dbReference type="Proteomes" id="UP001480955"/>
    </source>
</evidence>
<organism evidence="2 3">
    <name type="scientific">Methylorubrum podarium</name>
    <dbReference type="NCBI Taxonomy" id="200476"/>
    <lineage>
        <taxon>Bacteria</taxon>
        <taxon>Pseudomonadati</taxon>
        <taxon>Pseudomonadota</taxon>
        <taxon>Alphaproteobacteria</taxon>
        <taxon>Hyphomicrobiales</taxon>
        <taxon>Methylobacteriaceae</taxon>
        <taxon>Methylorubrum</taxon>
    </lineage>
</organism>
<reference evidence="2 3" key="1">
    <citation type="submission" date="2024-06" db="EMBL/GenBank/DDBJ databases">
        <authorList>
            <person name="Campbell A.G."/>
        </authorList>
    </citation>
    <scope>NUCLEOTIDE SEQUENCE [LARGE SCALE GENOMIC DNA]</scope>
    <source>
        <strain evidence="2 3">EM12</strain>
    </source>
</reference>
<dbReference type="EMBL" id="JBELQE010000062">
    <property type="protein sequence ID" value="MER2250453.1"/>
    <property type="molecule type" value="Genomic_DNA"/>
</dbReference>
<dbReference type="Proteomes" id="UP001480955">
    <property type="component" value="Unassembled WGS sequence"/>
</dbReference>
<keyword evidence="1" id="KW-0472">Membrane</keyword>
<evidence type="ECO:0000256" key="1">
    <source>
        <dbReference type="SAM" id="Phobius"/>
    </source>
</evidence>
<comment type="caution">
    <text evidence="2">The sequence shown here is derived from an EMBL/GenBank/DDBJ whole genome shotgun (WGS) entry which is preliminary data.</text>
</comment>
<feature type="transmembrane region" description="Helical" evidence="1">
    <location>
        <begin position="37"/>
        <end position="54"/>
    </location>
</feature>
<proteinExistence type="predicted"/>
<protein>
    <submittedName>
        <fullName evidence="2">Uncharacterized protein</fullName>
    </submittedName>
</protein>